<dbReference type="RefSeq" id="WP_055659349.1">
    <property type="nucleotide sequence ID" value="NZ_CABIXC010000018.1"/>
</dbReference>
<evidence type="ECO:0000313" key="2">
    <source>
        <dbReference type="EMBL" id="RGM00439.1"/>
    </source>
</evidence>
<evidence type="ECO:0000313" key="4">
    <source>
        <dbReference type="Proteomes" id="UP000261257"/>
    </source>
</evidence>
<gene>
    <name evidence="2" type="ORF">DXC39_20955</name>
    <name evidence="1" type="ORF">ERS852407_05042</name>
</gene>
<reference evidence="2 4" key="2">
    <citation type="submission" date="2018-08" db="EMBL/GenBank/DDBJ databases">
        <title>A genome reference for cultivated species of the human gut microbiota.</title>
        <authorList>
            <person name="Zou Y."/>
            <person name="Xue W."/>
            <person name="Luo G."/>
        </authorList>
    </citation>
    <scope>NUCLEOTIDE SEQUENCE [LARGE SCALE GENOMIC DNA]</scope>
    <source>
        <strain evidence="2 4">TF05-11AC</strain>
    </source>
</reference>
<organism evidence="1 3">
    <name type="scientific">Hungatella hathewayi</name>
    <dbReference type="NCBI Taxonomy" id="154046"/>
    <lineage>
        <taxon>Bacteria</taxon>
        <taxon>Bacillati</taxon>
        <taxon>Bacillota</taxon>
        <taxon>Clostridia</taxon>
        <taxon>Lachnospirales</taxon>
        <taxon>Lachnospiraceae</taxon>
        <taxon>Hungatella</taxon>
    </lineage>
</organism>
<accession>A0A174KSQ4</accession>
<dbReference type="Proteomes" id="UP000261257">
    <property type="component" value="Unassembled WGS sequence"/>
</dbReference>
<dbReference type="EMBL" id="QSSQ01000026">
    <property type="protein sequence ID" value="RGM00439.1"/>
    <property type="molecule type" value="Genomic_DNA"/>
</dbReference>
<proteinExistence type="predicted"/>
<dbReference type="Proteomes" id="UP000095651">
    <property type="component" value="Unassembled WGS sequence"/>
</dbReference>
<evidence type="ECO:0000313" key="3">
    <source>
        <dbReference type="Proteomes" id="UP000095651"/>
    </source>
</evidence>
<protein>
    <recommendedName>
        <fullName evidence="5">L-2-amino-thiazoline-4-carboxylic acid hydrolase</fullName>
    </recommendedName>
</protein>
<reference evidence="1 3" key="1">
    <citation type="submission" date="2015-09" db="EMBL/GenBank/DDBJ databases">
        <authorList>
            <consortium name="Pathogen Informatics"/>
        </authorList>
    </citation>
    <scope>NUCLEOTIDE SEQUENCE [LARGE SCALE GENOMIC DNA]</scope>
    <source>
        <strain evidence="1 3">2789STDY5608850</strain>
    </source>
</reference>
<evidence type="ECO:0000313" key="1">
    <source>
        <dbReference type="EMBL" id="CUP12280.1"/>
    </source>
</evidence>
<dbReference type="EMBL" id="CYZE01000018">
    <property type="protein sequence ID" value="CUP12280.1"/>
    <property type="molecule type" value="Genomic_DNA"/>
</dbReference>
<name>A0A174KSQ4_9FIRM</name>
<dbReference type="Pfam" id="PF19641">
    <property type="entry name" value="DUF6144"/>
    <property type="match status" value="1"/>
</dbReference>
<sequence length="182" mass="20542">MFDIRKIQEKVIYESVKAESNADLANEVVYGKEQATNTESNSEWVKSAMHRLESRFESDTIKKIRRNCQCGYGMDEKAALVKELKASVSSIEEFANSEKAKAAGLSCRDGELFLQFHFCPCPMLAEVDKLETNTWCQCTTGYSKVLFEQAFACEADVELLKSIKMGDGECLMRITLHDPVWG</sequence>
<dbReference type="AlphaFoldDB" id="A0A174KSQ4"/>
<dbReference type="InterPro" id="IPR046142">
    <property type="entry name" value="DUF6144"/>
</dbReference>
<evidence type="ECO:0008006" key="5">
    <source>
        <dbReference type="Google" id="ProtNLM"/>
    </source>
</evidence>